<dbReference type="InterPro" id="IPR027417">
    <property type="entry name" value="P-loop_NTPase"/>
</dbReference>
<protein>
    <submittedName>
        <fullName evidence="1">Tunicamycin resistance protein</fullName>
    </submittedName>
</protein>
<comment type="caution">
    <text evidence="1">The sequence shown here is derived from an EMBL/GenBank/DDBJ whole genome shotgun (WGS) entry which is preliminary data.</text>
</comment>
<keyword evidence="2" id="KW-1185">Reference proteome</keyword>
<gene>
    <name evidence="1" type="primary">tmrB</name>
    <name evidence="1" type="ORF">GCM10010913_15100</name>
</gene>
<accession>A0ABQ1VSE6</accession>
<dbReference type="Gene3D" id="3.40.50.300">
    <property type="entry name" value="P-loop containing nucleotide triphosphate hydrolases"/>
    <property type="match status" value="1"/>
</dbReference>
<reference evidence="2" key="1">
    <citation type="journal article" date="2019" name="Int. J. Syst. Evol. Microbiol.">
        <title>The Global Catalogue of Microorganisms (GCM) 10K type strain sequencing project: providing services to taxonomists for standard genome sequencing and annotation.</title>
        <authorList>
            <consortium name="The Broad Institute Genomics Platform"/>
            <consortium name="The Broad Institute Genome Sequencing Center for Infectious Disease"/>
            <person name="Wu L."/>
            <person name="Ma J."/>
        </authorList>
    </citation>
    <scope>NUCLEOTIDE SEQUENCE [LARGE SCALE GENOMIC DNA]</scope>
    <source>
        <strain evidence="2">CGMCC 1.15420</strain>
    </source>
</reference>
<proteinExistence type="predicted"/>
<dbReference type="RefSeq" id="WP_120462102.1">
    <property type="nucleotide sequence ID" value="NZ_BMIW01000008.1"/>
</dbReference>
<dbReference type="Pfam" id="PF13671">
    <property type="entry name" value="AAA_33"/>
    <property type="match status" value="1"/>
</dbReference>
<name>A0ABQ1VSE6_9BACL</name>
<evidence type="ECO:0000313" key="1">
    <source>
        <dbReference type="EMBL" id="GGF94553.1"/>
    </source>
</evidence>
<dbReference type="EMBL" id="BMIW01000008">
    <property type="protein sequence ID" value="GGF94553.1"/>
    <property type="molecule type" value="Genomic_DNA"/>
</dbReference>
<organism evidence="1 2">
    <name type="scientific">Paenibacillus aceti</name>
    <dbReference type="NCBI Taxonomy" id="1820010"/>
    <lineage>
        <taxon>Bacteria</taxon>
        <taxon>Bacillati</taxon>
        <taxon>Bacillota</taxon>
        <taxon>Bacilli</taxon>
        <taxon>Bacillales</taxon>
        <taxon>Paenibacillaceae</taxon>
        <taxon>Paenibacillus</taxon>
    </lineage>
</organism>
<dbReference type="Proteomes" id="UP000608420">
    <property type="component" value="Unassembled WGS sequence"/>
</dbReference>
<dbReference type="SUPFAM" id="SSF52540">
    <property type="entry name" value="P-loop containing nucleoside triphosphate hydrolases"/>
    <property type="match status" value="1"/>
</dbReference>
<sequence length="196" mass="22720">MILWINGAFGSGKTTTAYELQGRILNSIVYDPENTGFFIRKQLPKSIHLADFQDYPMWRQINYMMLKHLSEEYDGTVIVPMTITDFSYFAEIVGRLRGEGIEVKHVTLLASRETLFKRLRSRGERADSWPIQQIDRCLASLSEPTFAEQIQTDNMHVDEVVERIASICGITLPPDTRSRFRRSLDRKLITIKHIRL</sequence>
<evidence type="ECO:0000313" key="2">
    <source>
        <dbReference type="Proteomes" id="UP000608420"/>
    </source>
</evidence>